<dbReference type="Proteomes" id="UP000217895">
    <property type="component" value="Plasmid Plasmid1 dna"/>
</dbReference>
<evidence type="ECO:0000313" key="2">
    <source>
        <dbReference type="Proteomes" id="UP000217895"/>
    </source>
</evidence>
<sequence>MKSALDALKLSCSRHQETTEQLSSQIRQEMLNSTEAINRLRRATQDLNQRLDLLANSFARSIENVIDIDTRREDDCLYFNRNGYIRCAVNPSATSCEDCQSFEPRHAENE</sequence>
<keyword evidence="2" id="KW-1185">Reference proteome</keyword>
<evidence type="ECO:0000313" key="1">
    <source>
        <dbReference type="EMBL" id="BAY59232.1"/>
    </source>
</evidence>
<dbReference type="AlphaFoldDB" id="A0A1Z4JR71"/>
<dbReference type="EMBL" id="AP018204">
    <property type="protein sequence ID" value="BAY59232.1"/>
    <property type="molecule type" value="Genomic_DNA"/>
</dbReference>
<reference evidence="1 2" key="1">
    <citation type="submission" date="2017-06" db="EMBL/GenBank/DDBJ databases">
        <title>Genome sequencing of cyanobaciteial culture collection at National Institute for Environmental Studies (NIES).</title>
        <authorList>
            <person name="Hirose Y."/>
            <person name="Shimura Y."/>
            <person name="Fujisawa T."/>
            <person name="Nakamura Y."/>
            <person name="Kawachi M."/>
        </authorList>
    </citation>
    <scope>NUCLEOTIDE SEQUENCE [LARGE SCALE GENOMIC DNA]</scope>
    <source>
        <strain evidence="1 2">NIES-2135</strain>
        <plasmid evidence="2">Plasmid Plasmid1 dna</plasmid>
    </source>
</reference>
<dbReference type="InterPro" id="IPR045589">
    <property type="entry name" value="DUF6464"/>
</dbReference>
<accession>A0A1Z4JR71</accession>
<organism evidence="1 2">
    <name type="scientific">Leptolyngbya boryana NIES-2135</name>
    <dbReference type="NCBI Taxonomy" id="1973484"/>
    <lineage>
        <taxon>Bacteria</taxon>
        <taxon>Bacillati</taxon>
        <taxon>Cyanobacteriota</taxon>
        <taxon>Cyanophyceae</taxon>
        <taxon>Leptolyngbyales</taxon>
        <taxon>Leptolyngbyaceae</taxon>
        <taxon>Leptolyngbya group</taxon>
        <taxon>Leptolyngbya</taxon>
    </lineage>
</organism>
<geneLocation type="plasmid" evidence="1">
    <name>plasmid1</name>
</geneLocation>
<dbReference type="Pfam" id="PF20065">
    <property type="entry name" value="DUF6464"/>
    <property type="match status" value="1"/>
</dbReference>
<proteinExistence type="predicted"/>
<name>A0A1Z4JR71_LEPBY</name>
<keyword evidence="1" id="KW-0614">Plasmid</keyword>
<protein>
    <submittedName>
        <fullName evidence="1">Uncharacterized protein</fullName>
    </submittedName>
</protein>
<gene>
    <name evidence="1" type="ORF">NIES2135_61090</name>
</gene>